<evidence type="ECO:0000313" key="4">
    <source>
        <dbReference type="Proteomes" id="UP000319160"/>
    </source>
</evidence>
<dbReference type="STRING" id="2512241.A0A553HS14"/>
<dbReference type="SUPFAM" id="SSF53474">
    <property type="entry name" value="alpha/beta-Hydrolases"/>
    <property type="match status" value="1"/>
</dbReference>
<name>A0A553HS14_9PEZI</name>
<comment type="caution">
    <text evidence="3">The sequence shown here is derived from an EMBL/GenBank/DDBJ whole genome shotgun (WGS) entry which is preliminary data.</text>
</comment>
<dbReference type="Pfam" id="PF07859">
    <property type="entry name" value="Abhydrolase_3"/>
    <property type="match status" value="1"/>
</dbReference>
<evidence type="ECO:0000259" key="2">
    <source>
        <dbReference type="Pfam" id="PF07859"/>
    </source>
</evidence>
<dbReference type="PANTHER" id="PTHR48081">
    <property type="entry name" value="AB HYDROLASE SUPERFAMILY PROTEIN C4A8.06C"/>
    <property type="match status" value="1"/>
</dbReference>
<dbReference type="InterPro" id="IPR050300">
    <property type="entry name" value="GDXG_lipolytic_enzyme"/>
</dbReference>
<proteinExistence type="predicted"/>
<dbReference type="GO" id="GO:0016787">
    <property type="term" value="F:hydrolase activity"/>
    <property type="evidence" value="ECO:0007669"/>
    <property type="project" value="UniProtKB-KW"/>
</dbReference>
<keyword evidence="1" id="KW-0378">Hydrolase</keyword>
<feature type="domain" description="Alpha/beta hydrolase fold-3" evidence="2">
    <location>
        <begin position="7"/>
        <end position="225"/>
    </location>
</feature>
<dbReference type="EMBL" id="VFLP01000052">
    <property type="protein sequence ID" value="TRX90747.1"/>
    <property type="molecule type" value="Genomic_DNA"/>
</dbReference>
<reference evidence="4" key="1">
    <citation type="submission" date="2019-06" db="EMBL/GenBank/DDBJ databases">
        <title>Draft genome sequence of the griseofulvin-producing fungus Xylaria cubensis strain G536.</title>
        <authorList>
            <person name="Mead M.E."/>
            <person name="Raja H.A."/>
            <person name="Steenwyk J.L."/>
            <person name="Knowles S.L."/>
            <person name="Oberlies N.H."/>
            <person name="Rokas A."/>
        </authorList>
    </citation>
    <scope>NUCLEOTIDE SEQUENCE [LARGE SCALE GENOMIC DNA]</scope>
    <source>
        <strain evidence="4">G536</strain>
    </source>
</reference>
<protein>
    <recommendedName>
        <fullName evidence="2">Alpha/beta hydrolase fold-3 domain-containing protein</fullName>
    </recommendedName>
</protein>
<evidence type="ECO:0000256" key="1">
    <source>
        <dbReference type="ARBA" id="ARBA00022801"/>
    </source>
</evidence>
<keyword evidence="4" id="KW-1185">Reference proteome</keyword>
<dbReference type="Gene3D" id="3.40.50.1820">
    <property type="entry name" value="alpha/beta hydrolase"/>
    <property type="match status" value="1"/>
</dbReference>
<dbReference type="InterPro" id="IPR013094">
    <property type="entry name" value="AB_hydrolase_3"/>
</dbReference>
<gene>
    <name evidence="3" type="ORF">FHL15_008326</name>
</gene>
<dbReference type="OrthoDB" id="408631at2759"/>
<evidence type="ECO:0000313" key="3">
    <source>
        <dbReference type="EMBL" id="TRX90747.1"/>
    </source>
</evidence>
<organism evidence="3 4">
    <name type="scientific">Xylaria flabelliformis</name>
    <dbReference type="NCBI Taxonomy" id="2512241"/>
    <lineage>
        <taxon>Eukaryota</taxon>
        <taxon>Fungi</taxon>
        <taxon>Dikarya</taxon>
        <taxon>Ascomycota</taxon>
        <taxon>Pezizomycotina</taxon>
        <taxon>Sordariomycetes</taxon>
        <taxon>Xylariomycetidae</taxon>
        <taxon>Xylariales</taxon>
        <taxon>Xylariaceae</taxon>
        <taxon>Xylaria</taxon>
    </lineage>
</organism>
<dbReference type="InterPro" id="IPR029058">
    <property type="entry name" value="AB_hydrolase_fold"/>
</dbReference>
<dbReference type="AlphaFoldDB" id="A0A553HS14"/>
<dbReference type="PANTHER" id="PTHR48081:SF2">
    <property type="entry name" value="ALPHA_BETA-HYDROLASE"/>
    <property type="match status" value="1"/>
</dbReference>
<accession>A0A553HS14</accession>
<sequence length="276" mass="30661">MADPQQGGGFSMGSSYFYLEFLLAWLDLLKKAGYENPSIFALEYTLVPDKSFPKQLEEAIAGYEHVLSTVGDPGKVCVSGDSAGATIMVSLLLHLANIDRHVDMMDGTGKWRLAKPALAVLISPWVTLVSERHYNTKSDYLDASRLHLYAEEYAGEDLSSNDCLLSPGQCRDISWWHRACPPRGLFVEYGNEEVFAPEIGELVQFLKTGGVDITSRGQFGGIHAWPVASLFLSESNKRLEGLKALVRDIRDNICINDSMKDRHVRLDQVTTSSTRQ</sequence>
<dbReference type="Proteomes" id="UP000319160">
    <property type="component" value="Unassembled WGS sequence"/>
</dbReference>